<sequence length="587" mass="67643">MSSTEATWLSGDSPPKRQKNTGKEKQIEKKSSQFWEPRTTPSEHAQDQKKQPPPPPAPPLPTEPEWIPGYTLSQHPAEIRQALFMKKKPSICIEKKVNMEEFEDYDVMDPIYKMGWGGILELESDICYDQAVIEWMSTLQCHGEGVTLTLTGMVRGRQYTLTHYKIKRMFGVDTGIRGEPGRVYEYPDESYLQPSNLETQNWIDRLQELFFLPSEIHTVKYTSLGIADLKPQAKVLWRVGVWNIFPRDGYQKEVLVRDISILYGLISGRVAISYAHLVMLNLWATYNKIEYRSSIPHGYLLSRFLDNEGAITSDMEPRWIKIQNRILTQEDIPHLEFSFEPPFHIVDWENRTFMADFEPEEREIVEREKAERVRKREEQRNRVQEQVSEYPNRSPKTERGGSRSPSGEESETLNLKKSEKVWSPESCTSCVQGYKVKNSIAPILEAIFMKYGDIAAGCQFKTGSLKAGFLELVCEVVMQLQTNDDATIISKMGEIESKVSDAETANINVSWLRSHLEDRKMSSLIMETKLKTSMLKKAAEMKVRKRGAELMAAQQRFEKAERCLKVLELVERKLDNNIHHGHTPCLL</sequence>
<comment type="caution">
    <text evidence="1">The sequence shown here is derived from an EMBL/GenBank/DDBJ whole genome shotgun (WGS) entry which is preliminary data.</text>
</comment>
<keyword evidence="2" id="KW-1185">Reference proteome</keyword>
<accession>A0ACB9CTB9</accession>
<reference evidence="2" key="1">
    <citation type="journal article" date="2022" name="Mol. Ecol. Resour.">
        <title>The genomes of chicory, endive, great burdock and yacon provide insights into Asteraceae palaeo-polyploidization history and plant inulin production.</title>
        <authorList>
            <person name="Fan W."/>
            <person name="Wang S."/>
            <person name="Wang H."/>
            <person name="Wang A."/>
            <person name="Jiang F."/>
            <person name="Liu H."/>
            <person name="Zhao H."/>
            <person name="Xu D."/>
            <person name="Zhang Y."/>
        </authorList>
    </citation>
    <scope>NUCLEOTIDE SEQUENCE [LARGE SCALE GENOMIC DNA]</scope>
    <source>
        <strain evidence="2">cv. Punajuju</strain>
    </source>
</reference>
<dbReference type="Proteomes" id="UP001055811">
    <property type="component" value="Linkage Group LG05"/>
</dbReference>
<reference evidence="1 2" key="2">
    <citation type="journal article" date="2022" name="Mol. Ecol. Resour.">
        <title>The genomes of chicory, endive, great burdock and yacon provide insights into Asteraceae paleo-polyploidization history and plant inulin production.</title>
        <authorList>
            <person name="Fan W."/>
            <person name="Wang S."/>
            <person name="Wang H."/>
            <person name="Wang A."/>
            <person name="Jiang F."/>
            <person name="Liu H."/>
            <person name="Zhao H."/>
            <person name="Xu D."/>
            <person name="Zhang Y."/>
        </authorList>
    </citation>
    <scope>NUCLEOTIDE SEQUENCE [LARGE SCALE GENOMIC DNA]</scope>
    <source>
        <strain evidence="2">cv. Punajuju</strain>
        <tissue evidence="1">Leaves</tissue>
    </source>
</reference>
<protein>
    <submittedName>
        <fullName evidence="1">Uncharacterized protein</fullName>
    </submittedName>
</protein>
<dbReference type="EMBL" id="CM042013">
    <property type="protein sequence ID" value="KAI3737520.1"/>
    <property type="molecule type" value="Genomic_DNA"/>
</dbReference>
<organism evidence="1 2">
    <name type="scientific">Cichorium intybus</name>
    <name type="common">Chicory</name>
    <dbReference type="NCBI Taxonomy" id="13427"/>
    <lineage>
        <taxon>Eukaryota</taxon>
        <taxon>Viridiplantae</taxon>
        <taxon>Streptophyta</taxon>
        <taxon>Embryophyta</taxon>
        <taxon>Tracheophyta</taxon>
        <taxon>Spermatophyta</taxon>
        <taxon>Magnoliopsida</taxon>
        <taxon>eudicotyledons</taxon>
        <taxon>Gunneridae</taxon>
        <taxon>Pentapetalae</taxon>
        <taxon>asterids</taxon>
        <taxon>campanulids</taxon>
        <taxon>Asterales</taxon>
        <taxon>Asteraceae</taxon>
        <taxon>Cichorioideae</taxon>
        <taxon>Cichorieae</taxon>
        <taxon>Cichoriinae</taxon>
        <taxon>Cichorium</taxon>
    </lineage>
</organism>
<evidence type="ECO:0000313" key="1">
    <source>
        <dbReference type="EMBL" id="KAI3737520.1"/>
    </source>
</evidence>
<evidence type="ECO:0000313" key="2">
    <source>
        <dbReference type="Proteomes" id="UP001055811"/>
    </source>
</evidence>
<gene>
    <name evidence="1" type="ORF">L2E82_27524</name>
</gene>
<proteinExistence type="predicted"/>
<name>A0ACB9CTB9_CICIN</name>